<feature type="domain" description="DUF6950" evidence="1">
    <location>
        <begin position="7"/>
        <end position="129"/>
    </location>
</feature>
<evidence type="ECO:0000313" key="2">
    <source>
        <dbReference type="EMBL" id="GCL61485.1"/>
    </source>
</evidence>
<comment type="caution">
    <text evidence="2">The sequence shown here is derived from an EMBL/GenBank/DDBJ whole genome shotgun (WGS) entry which is preliminary data.</text>
</comment>
<sequence>MPQSIASRLTDYLGACPPFDWAAHNCTHFAAGWLQQVEGAAPNLPAVAGPVPAMRAIWRLGTDLADATTRVLGRQPLPAAQARVGDLVQVPAPQGGQALGICAGRTAALITPAGVAHVDMAAAVQCWAVQA</sequence>
<organism evidence="2 3">
    <name type="scientific">Pseudaquabacterium pictum</name>
    <dbReference type="NCBI Taxonomy" id="2315236"/>
    <lineage>
        <taxon>Bacteria</taxon>
        <taxon>Pseudomonadati</taxon>
        <taxon>Pseudomonadota</taxon>
        <taxon>Betaproteobacteria</taxon>
        <taxon>Burkholderiales</taxon>
        <taxon>Sphaerotilaceae</taxon>
        <taxon>Pseudaquabacterium</taxon>
    </lineage>
</organism>
<name>A0A480AP97_9BURK</name>
<dbReference type="Proteomes" id="UP000301751">
    <property type="component" value="Unassembled WGS sequence"/>
</dbReference>
<dbReference type="RefSeq" id="WP_137731231.1">
    <property type="nucleotide sequence ID" value="NZ_BJCL01000001.1"/>
</dbReference>
<keyword evidence="3" id="KW-1185">Reference proteome</keyword>
<dbReference type="InterPro" id="IPR053802">
    <property type="entry name" value="DUF6950"/>
</dbReference>
<dbReference type="AlphaFoldDB" id="A0A480AP97"/>
<protein>
    <recommendedName>
        <fullName evidence="1">DUF6950 domain-containing protein</fullName>
    </recommendedName>
</protein>
<dbReference type="EMBL" id="BJCL01000001">
    <property type="protein sequence ID" value="GCL61485.1"/>
    <property type="molecule type" value="Genomic_DNA"/>
</dbReference>
<reference evidence="3" key="1">
    <citation type="submission" date="2019-03" db="EMBL/GenBank/DDBJ databases">
        <title>Aquabacterium pictum sp.nov., the first bacteriochlorophyll a-containing freshwater bacterium in the genus Aquabacterium of the class Betaproteobacteria.</title>
        <authorList>
            <person name="Hirose S."/>
            <person name="Tank M."/>
            <person name="Hara E."/>
            <person name="Tamaki H."/>
            <person name="Takaichi S."/>
            <person name="Haruta S."/>
            <person name="Hanada S."/>
        </authorList>
    </citation>
    <scope>NUCLEOTIDE SEQUENCE [LARGE SCALE GENOMIC DNA]</scope>
    <source>
        <strain evidence="3">W35</strain>
    </source>
</reference>
<gene>
    <name evidence="2" type="ORF">AQPW35_05660</name>
</gene>
<dbReference type="Pfam" id="PF22262">
    <property type="entry name" value="DUF6950"/>
    <property type="match status" value="1"/>
</dbReference>
<evidence type="ECO:0000313" key="3">
    <source>
        <dbReference type="Proteomes" id="UP000301751"/>
    </source>
</evidence>
<evidence type="ECO:0000259" key="1">
    <source>
        <dbReference type="Pfam" id="PF22262"/>
    </source>
</evidence>
<accession>A0A480AP97</accession>
<dbReference type="OrthoDB" id="8563195at2"/>
<proteinExistence type="predicted"/>